<keyword evidence="11" id="KW-1185">Reference proteome</keyword>
<dbReference type="PANTHER" id="PTHR32261:SF4">
    <property type="entry name" value="CALCIUM HOMEOSTASIS MODULATOR PROTEIN 6"/>
    <property type="match status" value="1"/>
</dbReference>
<keyword evidence="5 9" id="KW-1133">Transmembrane helix</keyword>
<accession>A0A7K8XWS3</accession>
<keyword evidence="8" id="KW-0407">Ion channel</keyword>
<evidence type="ECO:0000256" key="8">
    <source>
        <dbReference type="ARBA" id="ARBA00023303"/>
    </source>
</evidence>
<feature type="transmembrane region" description="Helical" evidence="9">
    <location>
        <begin position="20"/>
        <end position="39"/>
    </location>
</feature>
<evidence type="ECO:0000256" key="1">
    <source>
        <dbReference type="ARBA" id="ARBA00004141"/>
    </source>
</evidence>
<evidence type="ECO:0000256" key="4">
    <source>
        <dbReference type="ARBA" id="ARBA00022692"/>
    </source>
</evidence>
<keyword evidence="4 9" id="KW-0812">Transmembrane</keyword>
<evidence type="ECO:0000256" key="6">
    <source>
        <dbReference type="ARBA" id="ARBA00023065"/>
    </source>
</evidence>
<evidence type="ECO:0000256" key="9">
    <source>
        <dbReference type="SAM" id="Phobius"/>
    </source>
</evidence>
<organism evidence="10 11">
    <name type="scientific">Eubucco bourcierii</name>
    <name type="common">red-headed barbet</name>
    <dbReference type="NCBI Taxonomy" id="91767"/>
    <lineage>
        <taxon>Eukaryota</taxon>
        <taxon>Metazoa</taxon>
        <taxon>Chordata</taxon>
        <taxon>Craniata</taxon>
        <taxon>Vertebrata</taxon>
        <taxon>Euteleostomi</taxon>
        <taxon>Archelosauria</taxon>
        <taxon>Archosauria</taxon>
        <taxon>Dinosauria</taxon>
        <taxon>Saurischia</taxon>
        <taxon>Theropoda</taxon>
        <taxon>Coelurosauria</taxon>
        <taxon>Aves</taxon>
        <taxon>Neognathae</taxon>
        <taxon>Neoaves</taxon>
        <taxon>Telluraves</taxon>
        <taxon>Coraciimorphae</taxon>
        <taxon>Piciformes</taxon>
        <taxon>Ramphastidae</taxon>
        <taxon>Eubucco</taxon>
    </lineage>
</organism>
<name>A0A7K8XWS3_9PICI</name>
<dbReference type="AlphaFoldDB" id="A0A7K8XWS3"/>
<dbReference type="GO" id="GO:1904669">
    <property type="term" value="P:ATP export"/>
    <property type="evidence" value="ECO:0007669"/>
    <property type="project" value="UniProtKB-ARBA"/>
</dbReference>
<sequence length="322" mass="36021">MEHIKRVLDFCTHHQDALSYSAVSLLTAVCEFVFSAALFECPCNSDSILYGTIFLLVPAFILLLLGCIWNARMWRLVTGCHSDSDYSCNSCSSCICTLIQVLVRASVAPLTWIVVALLRGKFYECSASGNNIIVSLLCKNKGKMCQDQAAKIPCNKTLSELSKETLSLQAQSQLIGLFLILLIVIVGVISTCIRHCCSPVSYIQLKFWRIYLKEEKKILEIKAKEHAAMLAERNINSFFQTADQTPSQILSRGQPAAPRAFQTPSNEDWQKISLLYTFDPEKQYYSMIHKFVDTERGRTDTFAEGNPNPCALGFVDEAVLSD</sequence>
<feature type="non-terminal residue" evidence="10">
    <location>
        <position position="1"/>
    </location>
</feature>
<comment type="similarity">
    <text evidence="2">Belongs to the CALHM family.</text>
</comment>
<feature type="non-terminal residue" evidence="10">
    <location>
        <position position="322"/>
    </location>
</feature>
<dbReference type="GO" id="GO:0005886">
    <property type="term" value="C:plasma membrane"/>
    <property type="evidence" value="ECO:0007669"/>
    <property type="project" value="TreeGrafter"/>
</dbReference>
<keyword evidence="7 9" id="KW-0472">Membrane</keyword>
<dbReference type="Pfam" id="PF14798">
    <property type="entry name" value="Ca_hom_mod"/>
    <property type="match status" value="1"/>
</dbReference>
<dbReference type="EMBL" id="VWZE01020951">
    <property type="protein sequence ID" value="NXF95801.1"/>
    <property type="molecule type" value="Genomic_DNA"/>
</dbReference>
<feature type="transmembrane region" description="Helical" evidence="9">
    <location>
        <begin position="51"/>
        <end position="71"/>
    </location>
</feature>
<feature type="transmembrane region" description="Helical" evidence="9">
    <location>
        <begin position="174"/>
        <end position="191"/>
    </location>
</feature>
<evidence type="ECO:0000256" key="7">
    <source>
        <dbReference type="ARBA" id="ARBA00023136"/>
    </source>
</evidence>
<dbReference type="InterPro" id="IPR029569">
    <property type="entry name" value="CALHM"/>
</dbReference>
<evidence type="ECO:0000256" key="3">
    <source>
        <dbReference type="ARBA" id="ARBA00022448"/>
    </source>
</evidence>
<evidence type="ECO:0000313" key="11">
    <source>
        <dbReference type="Proteomes" id="UP000583613"/>
    </source>
</evidence>
<comment type="caution">
    <text evidence="10">The sequence shown here is derived from an EMBL/GenBank/DDBJ whole genome shotgun (WGS) entry which is preliminary data.</text>
</comment>
<keyword evidence="6" id="KW-0406">Ion transport</keyword>
<evidence type="ECO:0000256" key="2">
    <source>
        <dbReference type="ARBA" id="ARBA00008497"/>
    </source>
</evidence>
<gene>
    <name evidence="10" type="primary">Calhm6</name>
    <name evidence="10" type="ORF">EUBBOU_R12289</name>
</gene>
<protein>
    <submittedName>
        <fullName evidence="10">CAHM6 protein</fullName>
    </submittedName>
</protein>
<dbReference type="Proteomes" id="UP000583613">
    <property type="component" value="Unassembled WGS sequence"/>
</dbReference>
<comment type="subcellular location">
    <subcellularLocation>
        <location evidence="1">Membrane</location>
        <topology evidence="1">Multi-pass membrane protein</topology>
    </subcellularLocation>
</comment>
<evidence type="ECO:0000256" key="5">
    <source>
        <dbReference type="ARBA" id="ARBA00022989"/>
    </source>
</evidence>
<evidence type="ECO:0000313" key="10">
    <source>
        <dbReference type="EMBL" id="NXF95801.1"/>
    </source>
</evidence>
<proteinExistence type="inferred from homology"/>
<reference evidence="10 11" key="1">
    <citation type="submission" date="2019-09" db="EMBL/GenBank/DDBJ databases">
        <title>Bird 10,000 Genomes (B10K) Project - Family phase.</title>
        <authorList>
            <person name="Zhang G."/>
        </authorList>
    </citation>
    <scope>NUCLEOTIDE SEQUENCE [LARGE SCALE GENOMIC DNA]</scope>
    <source>
        <strain evidence="10">B10K-DU-001-04</strain>
        <tissue evidence="10">Muscle</tissue>
    </source>
</reference>
<keyword evidence="3" id="KW-0813">Transport</keyword>
<dbReference type="OrthoDB" id="5962981at2759"/>
<dbReference type="GO" id="GO:0005261">
    <property type="term" value="F:monoatomic cation channel activity"/>
    <property type="evidence" value="ECO:0007669"/>
    <property type="project" value="TreeGrafter"/>
</dbReference>
<dbReference type="PANTHER" id="PTHR32261">
    <property type="entry name" value="CALCIUM HOMEOSTASIS MODULATOR PROTEIN"/>
    <property type="match status" value="1"/>
</dbReference>